<evidence type="ECO:0000313" key="9">
    <source>
        <dbReference type="EMBL" id="MDU0114080.1"/>
    </source>
</evidence>
<name>A0ABU3R3R3_9GAMM</name>
<dbReference type="EMBL" id="JAWCUA010000010">
    <property type="protein sequence ID" value="MDU0114080.1"/>
    <property type="molecule type" value="Genomic_DNA"/>
</dbReference>
<comment type="subcellular location">
    <subcellularLocation>
        <location evidence="7">Cell inner membrane</location>
        <topology evidence="7">Multi-pass membrane protein</topology>
    </subcellularLocation>
    <subcellularLocation>
        <location evidence="1">Cell membrane</location>
        <topology evidence="1">Multi-pass membrane protein</topology>
    </subcellularLocation>
</comment>
<dbReference type="InterPro" id="IPR049177">
    <property type="entry name" value="MgtC_SapB_SrpB_YhiD_N"/>
</dbReference>
<evidence type="ECO:0000256" key="1">
    <source>
        <dbReference type="ARBA" id="ARBA00004651"/>
    </source>
</evidence>
<feature type="domain" description="MgtC/SapB/SrpB/YhiD N-terminal" evidence="8">
    <location>
        <begin position="16"/>
        <end position="139"/>
    </location>
</feature>
<proteinExistence type="inferred from homology"/>
<sequence>MEQILTITPYSWMGIFTSMLCGTIIGLERQFRGKPVGIRTSSLIVLGTYVFVATANYVVVDSATVDPSRIIGQVITGVGFLGAGVMLAKDGAVVGVTSAATIWVLAAIGVSIASNNYSTSILLSLVVVFILVGVDFLENTFQTLSKGVHTKYTNWKQQPTPFRLRKVFKVKPQDKPTD</sequence>
<dbReference type="PANTHER" id="PTHR33778:SF1">
    <property type="entry name" value="MAGNESIUM TRANSPORTER YHID-RELATED"/>
    <property type="match status" value="1"/>
</dbReference>
<feature type="transmembrane region" description="Helical" evidence="7">
    <location>
        <begin position="70"/>
        <end position="88"/>
    </location>
</feature>
<evidence type="ECO:0000256" key="3">
    <source>
        <dbReference type="ARBA" id="ARBA00022475"/>
    </source>
</evidence>
<dbReference type="Proteomes" id="UP001257914">
    <property type="component" value="Unassembled WGS sequence"/>
</dbReference>
<keyword evidence="4 7" id="KW-0812">Transmembrane</keyword>
<comment type="caution">
    <text evidence="9">The sequence shown here is derived from an EMBL/GenBank/DDBJ whole genome shotgun (WGS) entry which is preliminary data.</text>
</comment>
<feature type="transmembrane region" description="Helical" evidence="7">
    <location>
        <begin position="12"/>
        <end position="28"/>
    </location>
</feature>
<evidence type="ECO:0000259" key="8">
    <source>
        <dbReference type="Pfam" id="PF02308"/>
    </source>
</evidence>
<evidence type="ECO:0000256" key="6">
    <source>
        <dbReference type="ARBA" id="ARBA00023136"/>
    </source>
</evidence>
<evidence type="ECO:0000256" key="4">
    <source>
        <dbReference type="ARBA" id="ARBA00022692"/>
    </source>
</evidence>
<keyword evidence="5 7" id="KW-1133">Transmembrane helix</keyword>
<organism evidence="9 10">
    <name type="scientific">Psychrosphaera aquimarina</name>
    <dbReference type="NCBI Taxonomy" id="2044854"/>
    <lineage>
        <taxon>Bacteria</taxon>
        <taxon>Pseudomonadati</taxon>
        <taxon>Pseudomonadota</taxon>
        <taxon>Gammaproteobacteria</taxon>
        <taxon>Alteromonadales</taxon>
        <taxon>Pseudoalteromonadaceae</taxon>
        <taxon>Psychrosphaera</taxon>
    </lineage>
</organism>
<keyword evidence="7" id="KW-0997">Cell inner membrane</keyword>
<dbReference type="PANTHER" id="PTHR33778">
    <property type="entry name" value="PROTEIN MGTC"/>
    <property type="match status" value="1"/>
</dbReference>
<evidence type="ECO:0000256" key="5">
    <source>
        <dbReference type="ARBA" id="ARBA00022989"/>
    </source>
</evidence>
<feature type="transmembrane region" description="Helical" evidence="7">
    <location>
        <begin position="40"/>
        <end position="58"/>
    </location>
</feature>
<protein>
    <recommendedName>
        <fullName evidence="7">Protein MgtC</fullName>
    </recommendedName>
</protein>
<gene>
    <name evidence="9" type="ORF">RT723_13985</name>
</gene>
<keyword evidence="10" id="KW-1185">Reference proteome</keyword>
<reference evidence="9 10" key="1">
    <citation type="submission" date="2023-10" db="EMBL/GenBank/DDBJ databases">
        <title>Psychrosphaera aquimaarina strain SW33 isolated from seawater.</title>
        <authorList>
            <person name="Bayburt H."/>
            <person name="Kim J.M."/>
            <person name="Choi B.J."/>
            <person name="Jeon C.O."/>
        </authorList>
    </citation>
    <scope>NUCLEOTIDE SEQUENCE [LARGE SCALE GENOMIC DNA]</scope>
    <source>
        <strain evidence="9 10">KCTC 52743</strain>
    </source>
</reference>
<accession>A0ABU3R3R3</accession>
<feature type="transmembrane region" description="Helical" evidence="7">
    <location>
        <begin position="93"/>
        <end position="113"/>
    </location>
</feature>
<dbReference type="Pfam" id="PF02308">
    <property type="entry name" value="MgtC"/>
    <property type="match status" value="1"/>
</dbReference>
<evidence type="ECO:0000256" key="2">
    <source>
        <dbReference type="ARBA" id="ARBA00009298"/>
    </source>
</evidence>
<keyword evidence="3" id="KW-1003">Cell membrane</keyword>
<dbReference type="RefSeq" id="WP_216053427.1">
    <property type="nucleotide sequence ID" value="NZ_JAWCUA010000010.1"/>
</dbReference>
<feature type="transmembrane region" description="Helical" evidence="7">
    <location>
        <begin position="119"/>
        <end position="137"/>
    </location>
</feature>
<comment type="similarity">
    <text evidence="2 7">Belongs to the MgtC/SapB family.</text>
</comment>
<evidence type="ECO:0000256" key="7">
    <source>
        <dbReference type="RuleBase" id="RU365041"/>
    </source>
</evidence>
<dbReference type="InterPro" id="IPR003416">
    <property type="entry name" value="MgtC/SapB/SrpB/YhiD_fam"/>
</dbReference>
<evidence type="ECO:0000313" key="10">
    <source>
        <dbReference type="Proteomes" id="UP001257914"/>
    </source>
</evidence>
<keyword evidence="6 7" id="KW-0472">Membrane</keyword>